<dbReference type="PROSITE" id="PS51984">
    <property type="entry name" value="CPB1"/>
    <property type="match status" value="1"/>
</dbReference>
<feature type="compositionally biased region" description="Polar residues" evidence="9">
    <location>
        <begin position="840"/>
        <end position="856"/>
    </location>
</feature>
<comment type="subcellular location">
    <subcellularLocation>
        <location evidence="1">Cytoplasm</location>
    </subcellularLocation>
</comment>
<dbReference type="Gene3D" id="1.10.510.10">
    <property type="entry name" value="Transferase(Phosphotransferase) domain 1"/>
    <property type="match status" value="1"/>
</dbReference>
<feature type="active site" description="Proton acceptor" evidence="7">
    <location>
        <position position="150"/>
    </location>
</feature>
<evidence type="ECO:0000313" key="13">
    <source>
        <dbReference type="Proteomes" id="UP000250043"/>
    </source>
</evidence>
<keyword evidence="13" id="KW-1185">Reference proteome</keyword>
<dbReference type="InterPro" id="IPR046437">
    <property type="entry name" value="Ser_Thr-PK_POLO_box_1_sf"/>
</dbReference>
<name>A0A8E2AUH5_9APHY</name>
<keyword evidence="5 12" id="KW-0418">Kinase</keyword>
<evidence type="ECO:0000259" key="11">
    <source>
        <dbReference type="PROSITE" id="PS51984"/>
    </source>
</evidence>
<feature type="binding site" evidence="8">
    <location>
        <position position="55"/>
    </location>
    <ligand>
        <name>ATP</name>
        <dbReference type="ChEBI" id="CHEBI:30616"/>
    </ligand>
</feature>
<dbReference type="GO" id="GO:0005737">
    <property type="term" value="C:cytoplasm"/>
    <property type="evidence" value="ECO:0007669"/>
    <property type="project" value="UniProtKB-SubCell"/>
</dbReference>
<keyword evidence="4 8" id="KW-0547">Nucleotide-binding</keyword>
<dbReference type="Proteomes" id="UP000250043">
    <property type="component" value="Unassembled WGS sequence"/>
</dbReference>
<evidence type="ECO:0000313" key="12">
    <source>
        <dbReference type="EMBL" id="OCH91233.1"/>
    </source>
</evidence>
<keyword evidence="3" id="KW-0808">Transferase</keyword>
<dbReference type="PANTHER" id="PTHR24350">
    <property type="entry name" value="SERINE/THREONINE-PROTEIN KINASE IAL-RELATED"/>
    <property type="match status" value="1"/>
</dbReference>
<gene>
    <name evidence="12" type="ORF">OBBRIDRAFT_825479</name>
</gene>
<dbReference type="AlphaFoldDB" id="A0A8E2AUH5"/>
<feature type="domain" description="Protein kinase" evidence="10">
    <location>
        <begin position="23"/>
        <end position="279"/>
    </location>
</feature>
<evidence type="ECO:0000256" key="7">
    <source>
        <dbReference type="PIRSR" id="PIRSR630616-1"/>
    </source>
</evidence>
<dbReference type="SUPFAM" id="SSF56112">
    <property type="entry name" value="Protein kinase-like (PK-like)"/>
    <property type="match status" value="1"/>
</dbReference>
<dbReference type="PROSITE" id="PS50011">
    <property type="entry name" value="PROTEIN_KINASE_DOM"/>
    <property type="match status" value="1"/>
</dbReference>
<evidence type="ECO:0000256" key="5">
    <source>
        <dbReference type="ARBA" id="ARBA00022777"/>
    </source>
</evidence>
<dbReference type="InterPro" id="IPR011009">
    <property type="entry name" value="Kinase-like_dom_sf"/>
</dbReference>
<feature type="compositionally biased region" description="Polar residues" evidence="9">
    <location>
        <begin position="816"/>
        <end position="832"/>
    </location>
</feature>
<feature type="domain" description="Cryptic POLO box 1 (CPB1)" evidence="11">
    <location>
        <begin position="499"/>
        <end position="606"/>
    </location>
</feature>
<dbReference type="GO" id="GO:0005524">
    <property type="term" value="F:ATP binding"/>
    <property type="evidence" value="ECO:0007669"/>
    <property type="project" value="UniProtKB-KW"/>
</dbReference>
<feature type="region of interest" description="Disordered" evidence="9">
    <location>
        <begin position="441"/>
        <end position="480"/>
    </location>
</feature>
<protein>
    <submittedName>
        <fullName evidence="12">Kinase-like protein</fullName>
    </submittedName>
</protein>
<feature type="region of interest" description="Disordered" evidence="9">
    <location>
        <begin position="767"/>
        <end position="862"/>
    </location>
</feature>
<dbReference type="OrthoDB" id="408964at2759"/>
<proteinExistence type="predicted"/>
<evidence type="ECO:0000256" key="9">
    <source>
        <dbReference type="SAM" id="MobiDB-lite"/>
    </source>
</evidence>
<evidence type="ECO:0000256" key="4">
    <source>
        <dbReference type="ARBA" id="ARBA00022741"/>
    </source>
</evidence>
<dbReference type="Pfam" id="PF00069">
    <property type="entry name" value="Pkinase"/>
    <property type="match status" value="1"/>
</dbReference>
<evidence type="ECO:0000256" key="8">
    <source>
        <dbReference type="PIRSR" id="PIRSR630616-2"/>
    </source>
</evidence>
<accession>A0A8E2AUH5</accession>
<evidence type="ECO:0000259" key="10">
    <source>
        <dbReference type="PROSITE" id="PS50011"/>
    </source>
</evidence>
<dbReference type="EMBL" id="KV722389">
    <property type="protein sequence ID" value="OCH91233.1"/>
    <property type="molecule type" value="Genomic_DNA"/>
</dbReference>
<sequence>MTSHRMSTFASEAGIVSDGVYNYDVHEVIGQSSTSTVYRATCRRGRLRNRAVAIKIIHARDADGVEPEHLASSTALHQALHHPCIVSLLSSFATPSGNYRVLEYCPGGTLSDFLRTRTPTVLTEDELRGVVKSLVDALVYLRKEHVLHRDINPGNILLAHDNRIKLSGFGLAIGLPSLSSMTSPFYGSANYAAPELVAQLPYGYAADIWSSGCLIVTCLTGVVAFEALKIDEIFHNITRGAYSLPNDVSFEIKDLISGLLQLEPTHRIPLHRIPSHPFFNPALPVTPLVPLVSHRMQTLHPAPPSLKSGLPRYPQSLSKAAGLSNRRSPVLVGKFAPRAHSVNSGLSSRLRTETIIRQNLQQELQERPSGFLARRVASAPETRPLETSPIPTGLISALPTPALTEDLDSVFSIGSVTPTVANHAPGRENDLDLCHPLLSRPASSALGGHPTRLNSMPDLAKKDPTKSDTSKISRAVSPLAERNASATQSLSPAVFAALIDRSRPELFSTAYLTPQAHKISQGQLVILPSMSALVDFREGERRKGGKGNEVLVISADGQKVEIHAPHLSTPCCLAEPLATYRYGELPADYRSRYRDASHIADKIRRSIPKLTLHDPDMRSTLMANIPYGDIEILYPPPNSRKPPGLPHSQYIRLRYLRRRQTIEVARYVPARSAENQTQGEWYKKIFSSSDDKLLAEEDWNKLDSEERKGLKYLGRFLRVCGAVEALDDLELASDADIRTGSGTTTLGADPVAYGRLDGRARLGKLLNKLENGTPDTCQSALKHAGKENEAAPAAPSRTGATVLPSLNLAPRPSKFASGTSRQVSETTASRPASRSHDDTPTPTRNRSISACSSAPRTGSGAPEAKYLPAVGWCLRSRSGEDETYRVMFPDGASLEVNMSRDIAHLTEESGGITEIALHEDTDIPIATRMKAFHRFVRLFSDNDERT</sequence>
<dbReference type="GO" id="GO:0004674">
    <property type="term" value="F:protein serine/threonine kinase activity"/>
    <property type="evidence" value="ECO:0007669"/>
    <property type="project" value="UniProtKB-KW"/>
</dbReference>
<feature type="compositionally biased region" description="Basic and acidic residues" evidence="9">
    <location>
        <begin position="459"/>
        <end position="471"/>
    </location>
</feature>
<dbReference type="Gene3D" id="3.30.1120.120">
    <property type="match status" value="1"/>
</dbReference>
<evidence type="ECO:0000256" key="3">
    <source>
        <dbReference type="ARBA" id="ARBA00022679"/>
    </source>
</evidence>
<keyword evidence="6 8" id="KW-0067">ATP-binding</keyword>
<dbReference type="InterPro" id="IPR030616">
    <property type="entry name" value="Aur-like"/>
</dbReference>
<evidence type="ECO:0000256" key="6">
    <source>
        <dbReference type="ARBA" id="ARBA00022840"/>
    </source>
</evidence>
<evidence type="ECO:0000256" key="2">
    <source>
        <dbReference type="ARBA" id="ARBA00022527"/>
    </source>
</evidence>
<reference evidence="12 13" key="1">
    <citation type="submission" date="2016-07" db="EMBL/GenBank/DDBJ databases">
        <title>Draft genome of the white-rot fungus Obba rivulosa 3A-2.</title>
        <authorList>
            <consortium name="DOE Joint Genome Institute"/>
            <person name="Miettinen O."/>
            <person name="Riley R."/>
            <person name="Acob R."/>
            <person name="Barry K."/>
            <person name="Cullen D."/>
            <person name="De Vries R."/>
            <person name="Hainaut M."/>
            <person name="Hatakka A."/>
            <person name="Henrissat B."/>
            <person name="Hilden K."/>
            <person name="Kuo R."/>
            <person name="Labutti K."/>
            <person name="Lipzen A."/>
            <person name="Makela M.R."/>
            <person name="Sandor L."/>
            <person name="Spatafora J.W."/>
            <person name="Grigoriev I.V."/>
            <person name="Hibbett D.S."/>
        </authorList>
    </citation>
    <scope>NUCLEOTIDE SEQUENCE [LARGE SCALE GENOMIC DNA]</scope>
    <source>
        <strain evidence="12 13">3A-2</strain>
    </source>
</reference>
<dbReference type="InterPro" id="IPR033699">
    <property type="entry name" value="POLO_box_Plk4_1"/>
</dbReference>
<evidence type="ECO:0000256" key="1">
    <source>
        <dbReference type="ARBA" id="ARBA00004496"/>
    </source>
</evidence>
<organism evidence="12 13">
    <name type="scientific">Obba rivulosa</name>
    <dbReference type="NCBI Taxonomy" id="1052685"/>
    <lineage>
        <taxon>Eukaryota</taxon>
        <taxon>Fungi</taxon>
        <taxon>Dikarya</taxon>
        <taxon>Basidiomycota</taxon>
        <taxon>Agaricomycotina</taxon>
        <taxon>Agaricomycetes</taxon>
        <taxon>Polyporales</taxon>
        <taxon>Gelatoporiaceae</taxon>
        <taxon>Obba</taxon>
    </lineage>
</organism>
<dbReference type="InterPro" id="IPR000719">
    <property type="entry name" value="Prot_kinase_dom"/>
</dbReference>
<keyword evidence="2" id="KW-0723">Serine/threonine-protein kinase</keyword>